<sequence length="262" mass="28954">MCSPVATARVAAHPAHVLCCDNCHPELLDCTRPEHPPKAKQRHTPKKGEFDEHTRDLLEIWRDALYNMAFADSFLPPSSVLHNDIIELLACYGRLEYAELEVLLNLRWLWWTTHGLALHEFFETLPERVVKDRPSKSDGAQKARDGQQGVHFDDSEGNDLVPAFPPSLVPATAEVALEDVPAPAPAHEFTFSQVSFSGTKMVTEKVKQLRSSSSKTLAKAKKARLDLETAAEPTDAPADPEGLAAAEASSGRDVDCRLFDFC</sequence>
<gene>
    <name evidence="2" type="ORF">PsYK624_171470</name>
</gene>
<comment type="caution">
    <text evidence="2">The sequence shown here is derived from an EMBL/GenBank/DDBJ whole genome shotgun (WGS) entry which is preliminary data.</text>
</comment>
<accession>A0A9P3GUU7</accession>
<reference evidence="2 3" key="1">
    <citation type="submission" date="2021-08" db="EMBL/GenBank/DDBJ databases">
        <title>Draft Genome Sequence of Phanerochaete sordida strain YK-624.</title>
        <authorList>
            <person name="Mori T."/>
            <person name="Dohra H."/>
            <person name="Suzuki T."/>
            <person name="Kawagishi H."/>
            <person name="Hirai H."/>
        </authorList>
    </citation>
    <scope>NUCLEOTIDE SEQUENCE [LARGE SCALE GENOMIC DNA]</scope>
    <source>
        <strain evidence="2 3">YK-624</strain>
    </source>
</reference>
<feature type="compositionally biased region" description="Basic and acidic residues" evidence="1">
    <location>
        <begin position="132"/>
        <end position="145"/>
    </location>
</feature>
<feature type="region of interest" description="Disordered" evidence="1">
    <location>
        <begin position="132"/>
        <end position="156"/>
    </location>
</feature>
<name>A0A9P3GUU7_9APHY</name>
<feature type="compositionally biased region" description="Low complexity" evidence="1">
    <location>
        <begin position="228"/>
        <end position="241"/>
    </location>
</feature>
<organism evidence="2 3">
    <name type="scientific">Phanerochaete sordida</name>
    <dbReference type="NCBI Taxonomy" id="48140"/>
    <lineage>
        <taxon>Eukaryota</taxon>
        <taxon>Fungi</taxon>
        <taxon>Dikarya</taxon>
        <taxon>Basidiomycota</taxon>
        <taxon>Agaricomycotina</taxon>
        <taxon>Agaricomycetes</taxon>
        <taxon>Polyporales</taxon>
        <taxon>Phanerochaetaceae</taxon>
        <taxon>Phanerochaete</taxon>
    </lineage>
</organism>
<dbReference type="OrthoDB" id="10261556at2759"/>
<dbReference type="AlphaFoldDB" id="A0A9P3GUU7"/>
<protein>
    <submittedName>
        <fullName evidence="2">Uncharacterized protein</fullName>
    </submittedName>
</protein>
<dbReference type="Proteomes" id="UP000703269">
    <property type="component" value="Unassembled WGS sequence"/>
</dbReference>
<feature type="region of interest" description="Disordered" evidence="1">
    <location>
        <begin position="223"/>
        <end position="251"/>
    </location>
</feature>
<proteinExistence type="predicted"/>
<evidence type="ECO:0000313" key="2">
    <source>
        <dbReference type="EMBL" id="GJF00845.1"/>
    </source>
</evidence>
<dbReference type="EMBL" id="BPQB01000213">
    <property type="protein sequence ID" value="GJF00845.1"/>
    <property type="molecule type" value="Genomic_DNA"/>
</dbReference>
<evidence type="ECO:0000313" key="3">
    <source>
        <dbReference type="Proteomes" id="UP000703269"/>
    </source>
</evidence>
<evidence type="ECO:0000256" key="1">
    <source>
        <dbReference type="SAM" id="MobiDB-lite"/>
    </source>
</evidence>
<keyword evidence="3" id="KW-1185">Reference proteome</keyword>